<dbReference type="Gene3D" id="1.10.8.430">
    <property type="entry name" value="Helical domain of apoptotic protease-activating factors"/>
    <property type="match status" value="1"/>
</dbReference>
<dbReference type="InterPro" id="IPR027417">
    <property type="entry name" value="P-loop_NTPase"/>
</dbReference>
<dbReference type="RefSeq" id="WP_071060773.1">
    <property type="nucleotide sequence ID" value="NZ_MAXA01000078.1"/>
</dbReference>
<reference evidence="3" key="1">
    <citation type="submission" date="2016-07" db="EMBL/GenBank/DDBJ databases">
        <title>Frankia sp. NRRL B-16219 Genome sequencing.</title>
        <authorList>
            <person name="Ghodhbane-Gtari F."/>
            <person name="Swanson E."/>
            <person name="Gueddou A."/>
            <person name="Louati M."/>
            <person name="Nouioui I."/>
            <person name="Hezbri K."/>
            <person name="Abebe-Akele F."/>
            <person name="Simpson S."/>
            <person name="Morris K."/>
            <person name="Thomas K."/>
            <person name="Gtari M."/>
            <person name="Tisa L.S."/>
        </authorList>
    </citation>
    <scope>NUCLEOTIDE SEQUENCE [LARGE SCALE GENOMIC DNA]</scope>
    <source>
        <strain evidence="3">NRRL B-16219</strain>
    </source>
</reference>
<dbReference type="Gene3D" id="3.40.50.300">
    <property type="entry name" value="P-loop containing nucleotide triphosphate hydrolases"/>
    <property type="match status" value="1"/>
</dbReference>
<organism evidence="2 3">
    <name type="scientific">Parafrankia soli</name>
    <dbReference type="NCBI Taxonomy" id="2599596"/>
    <lineage>
        <taxon>Bacteria</taxon>
        <taxon>Bacillati</taxon>
        <taxon>Actinomycetota</taxon>
        <taxon>Actinomycetes</taxon>
        <taxon>Frankiales</taxon>
        <taxon>Frankiaceae</taxon>
        <taxon>Parafrankia</taxon>
    </lineage>
</organism>
<dbReference type="GO" id="GO:0043531">
    <property type="term" value="F:ADP binding"/>
    <property type="evidence" value="ECO:0007669"/>
    <property type="project" value="InterPro"/>
</dbReference>
<name>A0A1S1R4I9_9ACTN</name>
<dbReference type="InterPro" id="IPR042197">
    <property type="entry name" value="Apaf_helical"/>
</dbReference>
<dbReference type="Gene3D" id="1.25.40.10">
    <property type="entry name" value="Tetratricopeptide repeat domain"/>
    <property type="match status" value="1"/>
</dbReference>
<proteinExistence type="predicted"/>
<dbReference type="PANTHER" id="PTHR47691:SF3">
    <property type="entry name" value="HTH-TYPE TRANSCRIPTIONAL REGULATOR RV0890C-RELATED"/>
    <property type="match status" value="1"/>
</dbReference>
<dbReference type="PRINTS" id="PR00364">
    <property type="entry name" value="DISEASERSIST"/>
</dbReference>
<dbReference type="InterPro" id="IPR011990">
    <property type="entry name" value="TPR-like_helical_dom_sf"/>
</dbReference>
<dbReference type="InterPro" id="IPR019734">
    <property type="entry name" value="TPR_rpt"/>
</dbReference>
<dbReference type="SMART" id="SM00028">
    <property type="entry name" value="TPR"/>
    <property type="match status" value="3"/>
</dbReference>
<dbReference type="SUPFAM" id="SSF52540">
    <property type="entry name" value="P-loop containing nucleoside triphosphate hydrolases"/>
    <property type="match status" value="1"/>
</dbReference>
<dbReference type="PANTHER" id="PTHR47691">
    <property type="entry name" value="REGULATOR-RELATED"/>
    <property type="match status" value="1"/>
</dbReference>
<protein>
    <submittedName>
        <fullName evidence="2">Uncharacterized protein</fullName>
    </submittedName>
</protein>
<dbReference type="Proteomes" id="UP000179769">
    <property type="component" value="Unassembled WGS sequence"/>
</dbReference>
<feature type="compositionally biased region" description="Polar residues" evidence="1">
    <location>
        <begin position="20"/>
        <end position="29"/>
    </location>
</feature>
<accession>A0A1S1R4I9</accession>
<dbReference type="AlphaFoldDB" id="A0A1S1R4I9"/>
<dbReference type="Pfam" id="PF13424">
    <property type="entry name" value="TPR_12"/>
    <property type="match status" value="1"/>
</dbReference>
<evidence type="ECO:0000313" key="2">
    <source>
        <dbReference type="EMBL" id="OHV40192.1"/>
    </source>
</evidence>
<comment type="caution">
    <text evidence="2">The sequence shown here is derived from an EMBL/GenBank/DDBJ whole genome shotgun (WGS) entry which is preliminary data.</text>
</comment>
<gene>
    <name evidence="2" type="ORF">BBK14_32685</name>
</gene>
<sequence length="723" mass="79494">MVSGEPSSEDDAAGRLDSGWHSSMHNTISGHAGNVVQAGRIDAVHVHPAPQPVVRVPTQLPAAVGGFVDRRLERDHLDAIMRRDPDLARPTVVLVSGMRGVGKSAAAVRWAHEIRHRFGDGQLYAELGTLAHRGAVETGDVLRLFVRALGVDIDGVPLTLEELTAVFRDRTSGRRLLILIEDAASPAQVIPLLPASENSVVLVTSQYRLRGLLHDGAELLPLGPLSDEHGVDLLERMVGRSRLDAERDAARAIVRYCGGLPLALRMIGGRLKTRPGLRMAEVSRMMADERGRPTMPADDEQAIEAAFAVAYDGLLDDARALYRWLGLHPGSEVSADLVAAATGISRGDVDRLLDILVTANLLAEVGDDQRYRCHELLWAHARRRSELLDDVDVRDTAFRRLAMAYLRQAVYADHAVMGPRLRLAHHAWFAPEQSLFTTAAEALNWLETERRNLLGVVQEAAQRHWDSIVWWMCEALWALYLNRKHYAEWVESHELAVAATLRLGDRAAEARMRSQLARAQMELEQYHDARLELAAAAEAAVTAGNRRLEASVLEFTGRVLLEQGTDLAAAEAAFTAAIELNTDIGNRRGAAISLHHLGRAYRQQGRFDDSVSSLGQALAVFEELADEHNQGRILISLGEAQRDRGAYEDAKEALDRSIGIMRRRGVPFQIGQALEVLAALAHLMGDTATERRHQRDALDLYQTVGSPQAARLRAVLGIESEGQ</sequence>
<dbReference type="OrthoDB" id="581105at2"/>
<keyword evidence="3" id="KW-1185">Reference proteome</keyword>
<evidence type="ECO:0000313" key="3">
    <source>
        <dbReference type="Proteomes" id="UP000179769"/>
    </source>
</evidence>
<feature type="region of interest" description="Disordered" evidence="1">
    <location>
        <begin position="1"/>
        <end position="29"/>
    </location>
</feature>
<evidence type="ECO:0000256" key="1">
    <source>
        <dbReference type="SAM" id="MobiDB-lite"/>
    </source>
</evidence>
<dbReference type="EMBL" id="MAXA01000078">
    <property type="protein sequence ID" value="OHV40192.1"/>
    <property type="molecule type" value="Genomic_DNA"/>
</dbReference>
<dbReference type="SUPFAM" id="SSF48452">
    <property type="entry name" value="TPR-like"/>
    <property type="match status" value="1"/>
</dbReference>